<feature type="transmembrane region" description="Helical" evidence="8">
    <location>
        <begin position="101"/>
        <end position="122"/>
    </location>
</feature>
<protein>
    <submittedName>
        <fullName evidence="9">AEC family transporter</fullName>
    </submittedName>
</protein>
<feature type="transmembrane region" description="Helical" evidence="8">
    <location>
        <begin position="223"/>
        <end position="243"/>
    </location>
</feature>
<evidence type="ECO:0000256" key="4">
    <source>
        <dbReference type="ARBA" id="ARBA00022475"/>
    </source>
</evidence>
<dbReference type="Proteomes" id="UP000661435">
    <property type="component" value="Unassembled WGS sequence"/>
</dbReference>
<feature type="transmembrane region" description="Helical" evidence="8">
    <location>
        <begin position="68"/>
        <end position="89"/>
    </location>
</feature>
<evidence type="ECO:0000313" key="10">
    <source>
        <dbReference type="Proteomes" id="UP000661435"/>
    </source>
</evidence>
<dbReference type="GO" id="GO:0005886">
    <property type="term" value="C:plasma membrane"/>
    <property type="evidence" value="ECO:0007669"/>
    <property type="project" value="UniProtKB-SubCell"/>
</dbReference>
<feature type="transmembrane region" description="Helical" evidence="8">
    <location>
        <begin position="128"/>
        <end position="148"/>
    </location>
</feature>
<organism evidence="9 10">
    <name type="scientific">Lawsonibacter hominis</name>
    <dbReference type="NCBI Taxonomy" id="2763053"/>
    <lineage>
        <taxon>Bacteria</taxon>
        <taxon>Bacillati</taxon>
        <taxon>Bacillota</taxon>
        <taxon>Clostridia</taxon>
        <taxon>Eubacteriales</taxon>
        <taxon>Oscillospiraceae</taxon>
        <taxon>Lawsonibacter</taxon>
    </lineage>
</organism>
<keyword evidence="7 8" id="KW-0472">Membrane</keyword>
<dbReference type="PANTHER" id="PTHR36838:SF1">
    <property type="entry name" value="SLR1864 PROTEIN"/>
    <property type="match status" value="1"/>
</dbReference>
<dbReference type="EMBL" id="JACOPP010000013">
    <property type="protein sequence ID" value="MBC5734156.1"/>
    <property type="molecule type" value="Genomic_DNA"/>
</dbReference>
<keyword evidence="10" id="KW-1185">Reference proteome</keyword>
<keyword evidence="3" id="KW-0813">Transport</keyword>
<evidence type="ECO:0000256" key="6">
    <source>
        <dbReference type="ARBA" id="ARBA00022989"/>
    </source>
</evidence>
<feature type="transmembrane region" description="Helical" evidence="8">
    <location>
        <begin position="38"/>
        <end position="56"/>
    </location>
</feature>
<dbReference type="Gene3D" id="1.20.1530.20">
    <property type="match status" value="1"/>
</dbReference>
<reference evidence="9" key="1">
    <citation type="submission" date="2020-08" db="EMBL/GenBank/DDBJ databases">
        <title>Genome public.</title>
        <authorList>
            <person name="Liu C."/>
            <person name="Sun Q."/>
        </authorList>
    </citation>
    <scope>NUCLEOTIDE SEQUENCE</scope>
    <source>
        <strain evidence="9">NSJ-51</strain>
    </source>
</reference>
<evidence type="ECO:0000256" key="3">
    <source>
        <dbReference type="ARBA" id="ARBA00022448"/>
    </source>
</evidence>
<gene>
    <name evidence="9" type="ORF">H8S57_10525</name>
</gene>
<evidence type="ECO:0000256" key="5">
    <source>
        <dbReference type="ARBA" id="ARBA00022692"/>
    </source>
</evidence>
<evidence type="ECO:0000256" key="2">
    <source>
        <dbReference type="ARBA" id="ARBA00010145"/>
    </source>
</evidence>
<dbReference type="RefSeq" id="WP_186908042.1">
    <property type="nucleotide sequence ID" value="NZ_JACOPP010000013.1"/>
</dbReference>
<feature type="transmembrane region" description="Helical" evidence="8">
    <location>
        <begin position="6"/>
        <end position="26"/>
    </location>
</feature>
<comment type="caution">
    <text evidence="9">The sequence shown here is derived from an EMBL/GenBank/DDBJ whole genome shotgun (WGS) entry which is preliminary data.</text>
</comment>
<name>A0A8J6J7C6_9FIRM</name>
<feature type="transmembrane region" description="Helical" evidence="8">
    <location>
        <begin position="282"/>
        <end position="303"/>
    </location>
</feature>
<dbReference type="PANTHER" id="PTHR36838">
    <property type="entry name" value="AUXIN EFFLUX CARRIER FAMILY PROTEIN"/>
    <property type="match status" value="1"/>
</dbReference>
<feature type="transmembrane region" description="Helical" evidence="8">
    <location>
        <begin position="160"/>
        <end position="178"/>
    </location>
</feature>
<keyword evidence="5 8" id="KW-0812">Transmembrane</keyword>
<evidence type="ECO:0000256" key="1">
    <source>
        <dbReference type="ARBA" id="ARBA00004651"/>
    </source>
</evidence>
<dbReference type="InterPro" id="IPR038770">
    <property type="entry name" value="Na+/solute_symporter_sf"/>
</dbReference>
<sequence>MLSNLLTVTGQVGTLFLMMGVGFALAKLGKLTEQARGQLSYLLLYIVCPCVMVDCFQVERTPDLVREVALGAALATVCYVVYLLIALFFFRRESPDVRDCLRFGTVYGNIGFMGIPLVQSILGADAVIYGALSLAAFNLTLWTLGVLVMGGKQAFSVKKAAVNPGVLGLAVSLLLFLGNVRLPAVLGSAVSFLSDLNTPLAMVVIGGQLACADLAATFRQARLYLACFLKLILVPVLTLLALLPLRLSPGLYCALVLLSATPVAGTTSLFAQQFGRDPTPAVQFITLSTLLSILTLPLFAVAAKMISGF</sequence>
<evidence type="ECO:0000256" key="7">
    <source>
        <dbReference type="ARBA" id="ARBA00023136"/>
    </source>
</evidence>
<dbReference type="GO" id="GO:0055085">
    <property type="term" value="P:transmembrane transport"/>
    <property type="evidence" value="ECO:0007669"/>
    <property type="project" value="InterPro"/>
</dbReference>
<keyword evidence="6 8" id="KW-1133">Transmembrane helix</keyword>
<comment type="subcellular location">
    <subcellularLocation>
        <location evidence="1">Cell membrane</location>
        <topology evidence="1">Multi-pass membrane protein</topology>
    </subcellularLocation>
</comment>
<feature type="transmembrane region" description="Helical" evidence="8">
    <location>
        <begin position="249"/>
        <end position="270"/>
    </location>
</feature>
<feature type="transmembrane region" description="Helical" evidence="8">
    <location>
        <begin position="198"/>
        <end position="216"/>
    </location>
</feature>
<dbReference type="InterPro" id="IPR004776">
    <property type="entry name" value="Mem_transp_PIN-like"/>
</dbReference>
<accession>A0A8J6J7C6</accession>
<keyword evidence="4" id="KW-1003">Cell membrane</keyword>
<dbReference type="AlphaFoldDB" id="A0A8J6J7C6"/>
<dbReference type="Pfam" id="PF03547">
    <property type="entry name" value="Mem_trans"/>
    <property type="match status" value="2"/>
</dbReference>
<evidence type="ECO:0000313" key="9">
    <source>
        <dbReference type="EMBL" id="MBC5734156.1"/>
    </source>
</evidence>
<evidence type="ECO:0000256" key="8">
    <source>
        <dbReference type="SAM" id="Phobius"/>
    </source>
</evidence>
<proteinExistence type="inferred from homology"/>
<comment type="similarity">
    <text evidence="2">Belongs to the auxin efflux carrier (TC 2.A.69) family.</text>
</comment>